<dbReference type="AlphaFoldDB" id="A0A3B4AIU1"/>
<accession>A0A3B4AIU1</accession>
<protein>
    <submittedName>
        <fullName evidence="1">Uncharacterized protein</fullName>
    </submittedName>
</protein>
<name>A0A3B4AIU1_9GOBI</name>
<evidence type="ECO:0000313" key="2">
    <source>
        <dbReference type="Proteomes" id="UP000261520"/>
    </source>
</evidence>
<organism evidence="1 2">
    <name type="scientific">Periophthalmus magnuspinnatus</name>
    <dbReference type="NCBI Taxonomy" id="409849"/>
    <lineage>
        <taxon>Eukaryota</taxon>
        <taxon>Metazoa</taxon>
        <taxon>Chordata</taxon>
        <taxon>Craniata</taxon>
        <taxon>Vertebrata</taxon>
        <taxon>Euteleostomi</taxon>
        <taxon>Actinopterygii</taxon>
        <taxon>Neopterygii</taxon>
        <taxon>Teleostei</taxon>
        <taxon>Neoteleostei</taxon>
        <taxon>Acanthomorphata</taxon>
        <taxon>Gobiaria</taxon>
        <taxon>Gobiiformes</taxon>
        <taxon>Gobioidei</taxon>
        <taxon>Gobiidae</taxon>
        <taxon>Oxudercinae</taxon>
        <taxon>Periophthalmus</taxon>
    </lineage>
</organism>
<dbReference type="STRING" id="409849.ENSPMGP00000016605"/>
<reference evidence="1" key="1">
    <citation type="submission" date="2025-08" db="UniProtKB">
        <authorList>
            <consortium name="Ensembl"/>
        </authorList>
    </citation>
    <scope>IDENTIFICATION</scope>
</reference>
<proteinExistence type="predicted"/>
<sequence>LFCLLSCIFERSLPETQISSYAGSLHHKKSLVPALYRVIQEPNNEVILMCVYILSLQRLCKTSLHIVDSSLSCSS</sequence>
<dbReference type="Proteomes" id="UP000261520">
    <property type="component" value="Unplaced"/>
</dbReference>
<reference evidence="1" key="2">
    <citation type="submission" date="2025-09" db="UniProtKB">
        <authorList>
            <consortium name="Ensembl"/>
        </authorList>
    </citation>
    <scope>IDENTIFICATION</scope>
</reference>
<evidence type="ECO:0000313" key="1">
    <source>
        <dbReference type="Ensembl" id="ENSPMGP00000016605.1"/>
    </source>
</evidence>
<keyword evidence="2" id="KW-1185">Reference proteome</keyword>
<dbReference type="Ensembl" id="ENSPMGT00000017732.1">
    <property type="protein sequence ID" value="ENSPMGP00000016605.1"/>
    <property type="gene ID" value="ENSPMGG00000013634.1"/>
</dbReference>